<comment type="caution">
    <text evidence="4">The sequence shown here is derived from an EMBL/GenBank/DDBJ whole genome shotgun (WGS) entry which is preliminary data.</text>
</comment>
<dbReference type="Pfam" id="PF03107">
    <property type="entry name" value="C1_2"/>
    <property type="match status" value="4"/>
</dbReference>
<evidence type="ECO:0000256" key="1">
    <source>
        <dbReference type="ARBA" id="ARBA00022737"/>
    </source>
</evidence>
<proteinExistence type="predicted"/>
<dbReference type="InterPro" id="IPR004146">
    <property type="entry name" value="DC1"/>
</dbReference>
<dbReference type="InterPro" id="IPR046349">
    <property type="entry name" value="C1-like_sf"/>
</dbReference>
<feature type="domain" description="DC1" evidence="3">
    <location>
        <begin position="62"/>
        <end position="109"/>
    </location>
</feature>
<name>A0AAN7EI31_QUERU</name>
<feature type="coiled-coil region" evidence="2">
    <location>
        <begin position="761"/>
        <end position="805"/>
    </location>
</feature>
<evidence type="ECO:0000259" key="3">
    <source>
        <dbReference type="Pfam" id="PF03107"/>
    </source>
</evidence>
<dbReference type="AlphaFoldDB" id="A0AAN7EI31"/>
<gene>
    <name evidence="4" type="ORF">RGQ29_030641</name>
</gene>
<evidence type="ECO:0000313" key="5">
    <source>
        <dbReference type="Proteomes" id="UP001324115"/>
    </source>
</evidence>
<keyword evidence="2" id="KW-0175">Coiled coil</keyword>
<dbReference type="EMBL" id="JAXUIC010000009">
    <property type="protein sequence ID" value="KAK4572286.1"/>
    <property type="molecule type" value="Genomic_DNA"/>
</dbReference>
<dbReference type="SUPFAM" id="SSF57889">
    <property type="entry name" value="Cysteine-rich domain"/>
    <property type="match status" value="4"/>
</dbReference>
<feature type="domain" description="DC1" evidence="3">
    <location>
        <begin position="187"/>
        <end position="232"/>
    </location>
</feature>
<evidence type="ECO:0000313" key="4">
    <source>
        <dbReference type="EMBL" id="KAK4572286.1"/>
    </source>
</evidence>
<accession>A0AAN7EI31</accession>
<reference evidence="4 5" key="1">
    <citation type="journal article" date="2023" name="G3 (Bethesda)">
        <title>A haplotype-resolved chromosome-scale genome for Quercus rubra L. provides insights into the genetics of adaptive traits for red oak species.</title>
        <authorList>
            <person name="Kapoor B."/>
            <person name="Jenkins J."/>
            <person name="Schmutz J."/>
            <person name="Zhebentyayeva T."/>
            <person name="Kuelheim C."/>
            <person name="Coggeshall M."/>
            <person name="Heim C."/>
            <person name="Lasky J.R."/>
            <person name="Leites L."/>
            <person name="Islam-Faridi N."/>
            <person name="Romero-Severson J."/>
            <person name="DeLeo V.L."/>
            <person name="Lucas S.M."/>
            <person name="Lazic D."/>
            <person name="Gailing O."/>
            <person name="Carlson J."/>
            <person name="Staton M."/>
        </authorList>
    </citation>
    <scope>NUCLEOTIDE SEQUENCE [LARGE SCALE GENOMIC DNA]</scope>
    <source>
        <strain evidence="4">Pseudo-F2</strain>
    </source>
</reference>
<keyword evidence="5" id="KW-1185">Reference proteome</keyword>
<dbReference type="PANTHER" id="PTHR46288">
    <property type="entry name" value="PHORBOL-ESTER/DAG-TYPE DOMAIN-CONTAINING PROTEIN"/>
    <property type="match status" value="1"/>
</dbReference>
<organism evidence="4 5">
    <name type="scientific">Quercus rubra</name>
    <name type="common">Northern red oak</name>
    <name type="synonym">Quercus borealis</name>
    <dbReference type="NCBI Taxonomy" id="3512"/>
    <lineage>
        <taxon>Eukaryota</taxon>
        <taxon>Viridiplantae</taxon>
        <taxon>Streptophyta</taxon>
        <taxon>Embryophyta</taxon>
        <taxon>Tracheophyta</taxon>
        <taxon>Spermatophyta</taxon>
        <taxon>Magnoliopsida</taxon>
        <taxon>eudicotyledons</taxon>
        <taxon>Gunneridae</taxon>
        <taxon>Pentapetalae</taxon>
        <taxon>rosids</taxon>
        <taxon>fabids</taxon>
        <taxon>Fagales</taxon>
        <taxon>Fagaceae</taxon>
        <taxon>Quercus</taxon>
    </lineage>
</organism>
<sequence length="825" mass="95055">MEIEHFDHKHLLWRMYMTRYDLIRCKACSSLCDGRAYVCGRLFCNYALHESCAKLPKMIQSPYHTDHPLFLQRSNIFTSGNCNGCGNKSSGFIFRCNDDKCKFYLDLDCTFKKPLRAIEEGGGKLRTHLNHHHPLLRFKNVPNRNFGCSICGKLFMYNDPLYGCFPCLLFLHRSCFKMKLLPEIKHFYHPHPLTLCTKESSLTCGACYHESTMVWCYNCKQCNGFKMHIACALSALPNKIDFEEKKINHFLHDHPLQKNLQVDDGKVVNCCVCGKGCTGPTTTTYVCVKAFSSSYGKNNIYFHKSCLEFPQQILHPFHPYHPLTLKLSHGDRAHGNCNACRKPPYEFTHNPTTHSHNNKIIPHKYPSPHSNDIIAYICERHNCDFLLHAECSVMLPSMANEGECSVMMPPLEFEGHSHLLHFRDDNIESSKLECGACKSDISESYAFTCLYCDLNLHILCGPIPYEINHKDHIHPLFLTNSPVEEELEDETQEFYCDVCEEERDLLLPVYHCAKCRFVAEFKCVFSQIILSLKGKYGDTELRSTLGLLGRLISANTAKVMCQYKKEKFRKTSSFYHILGPSMKDVIVELSEVSRAMRIAATEEDDIYKDSEYSEIFLFSDEAYEQFMEFLDSGKGILDTLEDPEKFAEKFAKVKEEFVKVGGYIFPLRLSNILVQLLSRHGDVSAKSTLSPMAKLYLFIVLCECMYSMTNTRVVDITKDLLLHWWTSLKMLQTARFEIQFAFNHLKRVAHAYFGLYVKKRVENFDKVLFELHKEVQNLQNKIEALEKEREGIKSAESAKSNLIEECMREAKKLKHAIASTGVIRI</sequence>
<feature type="domain" description="DC1" evidence="3">
    <location>
        <begin position="415"/>
        <end position="460"/>
    </location>
</feature>
<dbReference type="Proteomes" id="UP001324115">
    <property type="component" value="Unassembled WGS sequence"/>
</dbReference>
<evidence type="ECO:0000256" key="2">
    <source>
        <dbReference type="SAM" id="Coils"/>
    </source>
</evidence>
<protein>
    <recommendedName>
        <fullName evidence="3">DC1 domain-containing protein</fullName>
    </recommendedName>
</protein>
<keyword evidence="1" id="KW-0677">Repeat</keyword>
<dbReference type="PANTHER" id="PTHR46288:SF85">
    <property type="entry name" value="DC1 DOMAIN-CONTAINING PROTEIN"/>
    <property type="match status" value="1"/>
</dbReference>
<feature type="domain" description="DC1" evidence="3">
    <location>
        <begin position="472"/>
        <end position="524"/>
    </location>
</feature>